<evidence type="ECO:0000313" key="3">
    <source>
        <dbReference type="EMBL" id="GEU60791.1"/>
    </source>
</evidence>
<evidence type="ECO:0000256" key="1">
    <source>
        <dbReference type="PROSITE-ProRule" id="PRU00047"/>
    </source>
</evidence>
<reference evidence="3" key="1">
    <citation type="journal article" date="2019" name="Sci. Rep.">
        <title>Draft genome of Tanacetum cinerariifolium, the natural source of mosquito coil.</title>
        <authorList>
            <person name="Yamashiro T."/>
            <person name="Shiraishi A."/>
            <person name="Satake H."/>
            <person name="Nakayama K."/>
        </authorList>
    </citation>
    <scope>NUCLEOTIDE SEQUENCE</scope>
</reference>
<accession>A0A6L2LG59</accession>
<dbReference type="PROSITE" id="PS50158">
    <property type="entry name" value="ZF_CCHC"/>
    <property type="match status" value="1"/>
</dbReference>
<dbReference type="EMBL" id="BKCJ010004395">
    <property type="protein sequence ID" value="GEU60791.1"/>
    <property type="molecule type" value="Genomic_DNA"/>
</dbReference>
<comment type="caution">
    <text evidence="3">The sequence shown here is derived from an EMBL/GenBank/DDBJ whole genome shotgun (WGS) entry which is preliminary data.</text>
</comment>
<keyword evidence="1" id="KW-0862">Zinc</keyword>
<sequence>MALLSMRADRFWKKTGKKITIQGTDVAGFDKSKVECFNCHKMGYFARECRAPRSQDRGRRESYKQGSKEEEPAPKALMAIDGIRWDWSYIANEEENHALVAVDEALTEFALMAKSTLSSENEVYDDSLCSKSCRKNTDSLNTKIGKLNEELSDSENTLYHYKLGLSQVKKEKKGLDSKLTGFEPASKYLDTLLGSQRTNKKKEGLGYSAVPPSCSSLLSSQERYYSSVSKHGESSSSIMSKPMIKFVKAADSHTVIKTNKVKTARKSSIKYDEMYMNTSKSLKVRGNQRNWNNLKSQQLGKYFLMKNKACFKCGHFNHLAYDCGVWVEKGKTWPKNNFAHKNVTARAVLLKTGRTPIAVNRTNMNVAQPKRTSFAKVAHSNDRRPFQGKSAERREKLLRPQLVGFGDLNKTLLTKGNS</sequence>
<dbReference type="GO" id="GO:0008270">
    <property type="term" value="F:zinc ion binding"/>
    <property type="evidence" value="ECO:0007669"/>
    <property type="project" value="UniProtKB-KW"/>
</dbReference>
<gene>
    <name evidence="3" type="ORF">Tci_032769</name>
</gene>
<dbReference type="AlphaFoldDB" id="A0A6L2LG59"/>
<feature type="domain" description="CCHC-type" evidence="2">
    <location>
        <begin position="310"/>
        <end position="323"/>
    </location>
</feature>
<name>A0A6L2LG59_TANCI</name>
<evidence type="ECO:0000259" key="2">
    <source>
        <dbReference type="PROSITE" id="PS50158"/>
    </source>
</evidence>
<proteinExistence type="predicted"/>
<keyword evidence="1" id="KW-0863">Zinc-finger</keyword>
<protein>
    <recommendedName>
        <fullName evidence="2">CCHC-type domain-containing protein</fullName>
    </recommendedName>
</protein>
<dbReference type="GO" id="GO:0003676">
    <property type="term" value="F:nucleic acid binding"/>
    <property type="evidence" value="ECO:0007669"/>
    <property type="project" value="InterPro"/>
</dbReference>
<dbReference type="InterPro" id="IPR036875">
    <property type="entry name" value="Znf_CCHC_sf"/>
</dbReference>
<dbReference type="InterPro" id="IPR001878">
    <property type="entry name" value="Znf_CCHC"/>
</dbReference>
<dbReference type="Gene3D" id="4.10.60.10">
    <property type="entry name" value="Zinc finger, CCHC-type"/>
    <property type="match status" value="1"/>
</dbReference>
<dbReference type="SUPFAM" id="SSF57756">
    <property type="entry name" value="Retrovirus zinc finger-like domains"/>
    <property type="match status" value="1"/>
</dbReference>
<dbReference type="SMART" id="SM00343">
    <property type="entry name" value="ZnF_C2HC"/>
    <property type="match status" value="2"/>
</dbReference>
<organism evidence="3">
    <name type="scientific">Tanacetum cinerariifolium</name>
    <name type="common">Dalmatian daisy</name>
    <name type="synonym">Chrysanthemum cinerariifolium</name>
    <dbReference type="NCBI Taxonomy" id="118510"/>
    <lineage>
        <taxon>Eukaryota</taxon>
        <taxon>Viridiplantae</taxon>
        <taxon>Streptophyta</taxon>
        <taxon>Embryophyta</taxon>
        <taxon>Tracheophyta</taxon>
        <taxon>Spermatophyta</taxon>
        <taxon>Magnoliopsida</taxon>
        <taxon>eudicotyledons</taxon>
        <taxon>Gunneridae</taxon>
        <taxon>Pentapetalae</taxon>
        <taxon>asterids</taxon>
        <taxon>campanulids</taxon>
        <taxon>Asterales</taxon>
        <taxon>Asteraceae</taxon>
        <taxon>Asteroideae</taxon>
        <taxon>Anthemideae</taxon>
        <taxon>Anthemidinae</taxon>
        <taxon>Tanacetum</taxon>
    </lineage>
</organism>
<keyword evidence="1" id="KW-0479">Metal-binding</keyword>